<proteinExistence type="predicted"/>
<dbReference type="OrthoDB" id="2011986at2759"/>
<dbReference type="EMBL" id="CAJVPZ010006397">
    <property type="protein sequence ID" value="CAG8573246.1"/>
    <property type="molecule type" value="Genomic_DNA"/>
</dbReference>
<comment type="caution">
    <text evidence="1">The sequence shown here is derived from an EMBL/GenBank/DDBJ whole genome shotgun (WGS) entry which is preliminary data.</text>
</comment>
<organism evidence="1 2">
    <name type="scientific">Racocetra fulgida</name>
    <dbReference type="NCBI Taxonomy" id="60492"/>
    <lineage>
        <taxon>Eukaryota</taxon>
        <taxon>Fungi</taxon>
        <taxon>Fungi incertae sedis</taxon>
        <taxon>Mucoromycota</taxon>
        <taxon>Glomeromycotina</taxon>
        <taxon>Glomeromycetes</taxon>
        <taxon>Diversisporales</taxon>
        <taxon>Gigasporaceae</taxon>
        <taxon>Racocetra</taxon>
    </lineage>
</organism>
<reference evidence="1" key="1">
    <citation type="submission" date="2021-06" db="EMBL/GenBank/DDBJ databases">
        <authorList>
            <person name="Kallberg Y."/>
            <person name="Tangrot J."/>
            <person name="Rosling A."/>
        </authorList>
    </citation>
    <scope>NUCLEOTIDE SEQUENCE</scope>
    <source>
        <strain evidence="1">IN212</strain>
    </source>
</reference>
<gene>
    <name evidence="1" type="ORF">RFULGI_LOCUS5546</name>
</gene>
<dbReference type="AlphaFoldDB" id="A0A9N9G2T2"/>
<dbReference type="PANTHER" id="PTHR28086">
    <property type="entry name" value="UPF0662 PROTEIN YPL260W"/>
    <property type="match status" value="1"/>
</dbReference>
<accession>A0A9N9G2T2</accession>
<evidence type="ECO:0000313" key="1">
    <source>
        <dbReference type="EMBL" id="CAG8573246.1"/>
    </source>
</evidence>
<dbReference type="PANTHER" id="PTHR28086:SF1">
    <property type="entry name" value="CU(2+) SUPPRESSING AND BLEOMYCIN SENSITIVE PROTEIN 1"/>
    <property type="match status" value="1"/>
</dbReference>
<dbReference type="GO" id="GO:0005737">
    <property type="term" value="C:cytoplasm"/>
    <property type="evidence" value="ECO:0007669"/>
    <property type="project" value="TreeGrafter"/>
</dbReference>
<dbReference type="GO" id="GO:0005634">
    <property type="term" value="C:nucleus"/>
    <property type="evidence" value="ECO:0007669"/>
    <property type="project" value="TreeGrafter"/>
</dbReference>
<evidence type="ECO:0000313" key="2">
    <source>
        <dbReference type="Proteomes" id="UP000789396"/>
    </source>
</evidence>
<keyword evidence="2" id="KW-1185">Reference proteome</keyword>
<dbReference type="Pfam" id="PF10303">
    <property type="entry name" value="DUF2408"/>
    <property type="match status" value="1"/>
</dbReference>
<sequence>RELYHYQMKLASIDNLRKDGKFLDTDGSIPEGQGVVMALLNECYDILFEMKAEVEEEA</sequence>
<dbReference type="InterPro" id="IPR018810">
    <property type="entry name" value="UPF0662"/>
</dbReference>
<feature type="non-terminal residue" evidence="1">
    <location>
        <position position="1"/>
    </location>
</feature>
<protein>
    <submittedName>
        <fullName evidence="1">6780_t:CDS:1</fullName>
    </submittedName>
</protein>
<name>A0A9N9G2T2_9GLOM</name>
<dbReference type="Proteomes" id="UP000789396">
    <property type="component" value="Unassembled WGS sequence"/>
</dbReference>